<dbReference type="SUPFAM" id="SSF88659">
    <property type="entry name" value="Sigma3 and sigma4 domains of RNA polymerase sigma factors"/>
    <property type="match status" value="1"/>
</dbReference>
<dbReference type="PANTHER" id="PTHR43133">
    <property type="entry name" value="RNA POLYMERASE ECF-TYPE SIGMA FACTO"/>
    <property type="match status" value="1"/>
</dbReference>
<dbReference type="CDD" id="cd06171">
    <property type="entry name" value="Sigma70_r4"/>
    <property type="match status" value="1"/>
</dbReference>
<evidence type="ECO:0000256" key="2">
    <source>
        <dbReference type="ARBA" id="ARBA00023015"/>
    </source>
</evidence>
<proteinExistence type="inferred from homology"/>
<feature type="domain" description="RNA polymerase sigma factor 70 region 4 type 2" evidence="7">
    <location>
        <begin position="101"/>
        <end position="152"/>
    </location>
</feature>
<keyword evidence="2" id="KW-0805">Transcription regulation</keyword>
<sequence length="165" mass="19418">MNLSQREEEARALVDAWSDRILRLAWTWLPNPADAPDVVQNVLLKRLEHKGAFPAPEAERAWMIRVTINECKNFRRSLFRRREVSLEEAAQQPSPPGEESELLEELRRLPPKDKEILVLYYYEGYSTTELAQLWNMRPDAVRMRLSRARARLKERLEGTTYESHS</sequence>
<dbReference type="NCBIfam" id="TIGR02937">
    <property type="entry name" value="sigma70-ECF"/>
    <property type="match status" value="1"/>
</dbReference>
<keyword evidence="3" id="KW-0731">Sigma factor</keyword>
<gene>
    <name evidence="8" type="ORF">H9868_05850</name>
</gene>
<comment type="similarity">
    <text evidence="1">Belongs to the sigma-70 factor family. ECF subfamily.</text>
</comment>
<evidence type="ECO:0000256" key="4">
    <source>
        <dbReference type="ARBA" id="ARBA00023125"/>
    </source>
</evidence>
<accession>A0A9D1UNA3</accession>
<dbReference type="PANTHER" id="PTHR43133:SF8">
    <property type="entry name" value="RNA POLYMERASE SIGMA FACTOR HI_1459-RELATED"/>
    <property type="match status" value="1"/>
</dbReference>
<dbReference type="GO" id="GO:0006352">
    <property type="term" value="P:DNA-templated transcription initiation"/>
    <property type="evidence" value="ECO:0007669"/>
    <property type="project" value="InterPro"/>
</dbReference>
<dbReference type="Pfam" id="PF08281">
    <property type="entry name" value="Sigma70_r4_2"/>
    <property type="match status" value="1"/>
</dbReference>
<dbReference type="GO" id="GO:0016987">
    <property type="term" value="F:sigma factor activity"/>
    <property type="evidence" value="ECO:0007669"/>
    <property type="project" value="UniProtKB-KW"/>
</dbReference>
<dbReference type="InterPro" id="IPR013325">
    <property type="entry name" value="RNA_pol_sigma_r2"/>
</dbReference>
<dbReference type="InterPro" id="IPR014284">
    <property type="entry name" value="RNA_pol_sigma-70_dom"/>
</dbReference>
<evidence type="ECO:0000256" key="1">
    <source>
        <dbReference type="ARBA" id="ARBA00010641"/>
    </source>
</evidence>
<dbReference type="GO" id="GO:0003677">
    <property type="term" value="F:DNA binding"/>
    <property type="evidence" value="ECO:0007669"/>
    <property type="project" value="UniProtKB-KW"/>
</dbReference>
<keyword evidence="4" id="KW-0238">DNA-binding</keyword>
<evidence type="ECO:0000256" key="3">
    <source>
        <dbReference type="ARBA" id="ARBA00023082"/>
    </source>
</evidence>
<name>A0A9D1UNA3_9FIRM</name>
<dbReference type="SUPFAM" id="SSF88946">
    <property type="entry name" value="Sigma2 domain of RNA polymerase sigma factors"/>
    <property type="match status" value="1"/>
</dbReference>
<dbReference type="EMBL" id="DXGA01000118">
    <property type="protein sequence ID" value="HIW94047.1"/>
    <property type="molecule type" value="Genomic_DNA"/>
</dbReference>
<reference evidence="8" key="1">
    <citation type="journal article" date="2021" name="PeerJ">
        <title>Extensive microbial diversity within the chicken gut microbiome revealed by metagenomics and culture.</title>
        <authorList>
            <person name="Gilroy R."/>
            <person name="Ravi A."/>
            <person name="Getino M."/>
            <person name="Pursley I."/>
            <person name="Horton D.L."/>
            <person name="Alikhan N.F."/>
            <person name="Baker D."/>
            <person name="Gharbi K."/>
            <person name="Hall N."/>
            <person name="Watson M."/>
            <person name="Adriaenssens E.M."/>
            <person name="Foster-Nyarko E."/>
            <person name="Jarju S."/>
            <person name="Secka A."/>
            <person name="Antonio M."/>
            <person name="Oren A."/>
            <person name="Chaudhuri R.R."/>
            <person name="La Ragione R."/>
            <person name="Hildebrand F."/>
            <person name="Pallen M.J."/>
        </authorList>
    </citation>
    <scope>NUCLEOTIDE SEQUENCE</scope>
    <source>
        <strain evidence="8">ChiGjej6B6-1540</strain>
    </source>
</reference>
<dbReference type="Proteomes" id="UP000824192">
    <property type="component" value="Unassembled WGS sequence"/>
</dbReference>
<comment type="caution">
    <text evidence="8">The sequence shown here is derived from an EMBL/GenBank/DDBJ whole genome shotgun (WGS) entry which is preliminary data.</text>
</comment>
<dbReference type="Gene3D" id="1.10.1740.10">
    <property type="match status" value="1"/>
</dbReference>
<reference evidence="8" key="2">
    <citation type="submission" date="2021-04" db="EMBL/GenBank/DDBJ databases">
        <authorList>
            <person name="Gilroy R."/>
        </authorList>
    </citation>
    <scope>NUCLEOTIDE SEQUENCE</scope>
    <source>
        <strain evidence="8">ChiGjej6B6-1540</strain>
    </source>
</reference>
<dbReference type="InterPro" id="IPR013249">
    <property type="entry name" value="RNA_pol_sigma70_r4_t2"/>
</dbReference>
<organism evidence="8 9">
    <name type="scientific">Candidatus Flavonifractor merdipullorum</name>
    <dbReference type="NCBI Taxonomy" id="2838590"/>
    <lineage>
        <taxon>Bacteria</taxon>
        <taxon>Bacillati</taxon>
        <taxon>Bacillota</taxon>
        <taxon>Clostridia</taxon>
        <taxon>Eubacteriales</taxon>
        <taxon>Oscillospiraceae</taxon>
        <taxon>Flavonifractor</taxon>
    </lineage>
</organism>
<evidence type="ECO:0000259" key="6">
    <source>
        <dbReference type="Pfam" id="PF04542"/>
    </source>
</evidence>
<dbReference type="Gene3D" id="1.10.10.10">
    <property type="entry name" value="Winged helix-like DNA-binding domain superfamily/Winged helix DNA-binding domain"/>
    <property type="match status" value="1"/>
</dbReference>
<evidence type="ECO:0000313" key="8">
    <source>
        <dbReference type="EMBL" id="HIW94047.1"/>
    </source>
</evidence>
<dbReference type="AlphaFoldDB" id="A0A9D1UNA3"/>
<dbReference type="Pfam" id="PF04542">
    <property type="entry name" value="Sigma70_r2"/>
    <property type="match status" value="1"/>
</dbReference>
<evidence type="ECO:0000313" key="9">
    <source>
        <dbReference type="Proteomes" id="UP000824192"/>
    </source>
</evidence>
<dbReference type="InterPro" id="IPR036388">
    <property type="entry name" value="WH-like_DNA-bd_sf"/>
</dbReference>
<keyword evidence="5" id="KW-0804">Transcription</keyword>
<dbReference type="InterPro" id="IPR039425">
    <property type="entry name" value="RNA_pol_sigma-70-like"/>
</dbReference>
<feature type="domain" description="RNA polymerase sigma-70 region 2" evidence="6">
    <location>
        <begin position="13"/>
        <end position="77"/>
    </location>
</feature>
<evidence type="ECO:0000256" key="5">
    <source>
        <dbReference type="ARBA" id="ARBA00023163"/>
    </source>
</evidence>
<dbReference type="InterPro" id="IPR007627">
    <property type="entry name" value="RNA_pol_sigma70_r2"/>
</dbReference>
<protein>
    <submittedName>
        <fullName evidence="8">Sigma-70 family RNA polymerase sigma factor</fullName>
    </submittedName>
</protein>
<evidence type="ECO:0000259" key="7">
    <source>
        <dbReference type="Pfam" id="PF08281"/>
    </source>
</evidence>
<dbReference type="InterPro" id="IPR013324">
    <property type="entry name" value="RNA_pol_sigma_r3/r4-like"/>
</dbReference>